<dbReference type="Gene3D" id="2.60.120.620">
    <property type="entry name" value="q2cbj1_9rhob like domain"/>
    <property type="match status" value="1"/>
</dbReference>
<dbReference type="InterPro" id="IPR005123">
    <property type="entry name" value="Oxoglu/Fe-dep_dioxygenase_dom"/>
</dbReference>
<sequence length="574" mass="66217">MTPLQPRLRSSSFLLLVPLLAAAQSLGYTTTTGANDSNEDLLLASASSSCANWFERDVLCDSINDEIEWSMDLPLKDLTRCPTRCQTCKNYDQFDSNATAIFGQGFFYHDPNGSMYYNTGKGGIDEDGENRHDEHVHELKINYDEDGNFYDKDWNPIQDQDGNWIYDQSLAFPSLPWEMQHFYEYVHCARDFGKVSNIWKTGDSDRMYERIYRDFPRYSPTVLSRPEYSEYALSRTANQERGVGVGPWLIQLEDFLTDEECDEMIAQTKIAIGDTDGGFSTLADEEESDSMGGVCQSTQAWCDPGDCMNQKVLKGAWSKIEELVGLPFDTHTEPVHFIQYVPGQRYGSHTDAISEEYNSVTGPRLFTLLIYLNDIEEEIGGRTCFPQIERAYPNEHTSTNDQQQQQPPICVQPKRGRAVIWPNILNDLPNGTVETADNRTWHEAHGITEGYKYASTVWYHLRNFSYADDIECTDIYTESDFMEFYTESHFMGYGYDDYDDDYDYDDDDDDDDDDDQNDYNDQDDDSVYTSNTNTFYRKYGGRNTKYESDHDDFVDDEYEYNEQDEEDKLPTAEL</sequence>
<evidence type="ECO:0000256" key="3">
    <source>
        <dbReference type="ARBA" id="ARBA00022964"/>
    </source>
</evidence>
<feature type="chain" id="PRO_5030504765" description="Fe2OG dioxygenase domain-containing protein" evidence="7">
    <location>
        <begin position="28"/>
        <end position="574"/>
    </location>
</feature>
<dbReference type="GO" id="GO:0004656">
    <property type="term" value="F:procollagen-proline 4-dioxygenase activity"/>
    <property type="evidence" value="ECO:0007669"/>
    <property type="project" value="TreeGrafter"/>
</dbReference>
<reference evidence="9" key="1">
    <citation type="submission" date="2021-01" db="EMBL/GenBank/DDBJ databases">
        <authorList>
            <person name="Corre E."/>
            <person name="Pelletier E."/>
            <person name="Niang G."/>
            <person name="Scheremetjew M."/>
            <person name="Finn R."/>
            <person name="Kale V."/>
            <person name="Holt S."/>
            <person name="Cochrane G."/>
            <person name="Meng A."/>
            <person name="Brown T."/>
            <person name="Cohen L."/>
        </authorList>
    </citation>
    <scope>NUCLEOTIDE SEQUENCE</scope>
    <source>
        <strain evidence="9">10249 10 AB</strain>
    </source>
</reference>
<protein>
    <recommendedName>
        <fullName evidence="8">Fe2OG dioxygenase domain-containing protein</fullName>
    </recommendedName>
</protein>
<keyword evidence="3" id="KW-0223">Dioxygenase</keyword>
<dbReference type="GO" id="GO:0005506">
    <property type="term" value="F:iron ion binding"/>
    <property type="evidence" value="ECO:0007669"/>
    <property type="project" value="InterPro"/>
</dbReference>
<dbReference type="InterPro" id="IPR006620">
    <property type="entry name" value="Pro_4_hyd_alph"/>
</dbReference>
<dbReference type="InterPro" id="IPR045054">
    <property type="entry name" value="P4HA-like"/>
</dbReference>
<name>A0A7S4AM64_9STRA</name>
<dbReference type="SMART" id="SM00702">
    <property type="entry name" value="P4Hc"/>
    <property type="match status" value="1"/>
</dbReference>
<feature type="region of interest" description="Disordered" evidence="6">
    <location>
        <begin position="497"/>
        <end position="574"/>
    </location>
</feature>
<comment type="cofactor">
    <cofactor evidence="1">
        <name>L-ascorbate</name>
        <dbReference type="ChEBI" id="CHEBI:38290"/>
    </cofactor>
</comment>
<feature type="compositionally biased region" description="Acidic residues" evidence="6">
    <location>
        <begin position="497"/>
        <end position="526"/>
    </location>
</feature>
<dbReference type="PANTHER" id="PTHR10869:SF246">
    <property type="entry name" value="TRANSMEMBRANE PROLYL 4-HYDROXYLASE"/>
    <property type="match status" value="1"/>
</dbReference>
<evidence type="ECO:0000256" key="2">
    <source>
        <dbReference type="ARBA" id="ARBA00022723"/>
    </source>
</evidence>
<organism evidence="9">
    <name type="scientific">Pseudo-nitzschia australis</name>
    <dbReference type="NCBI Taxonomy" id="44445"/>
    <lineage>
        <taxon>Eukaryota</taxon>
        <taxon>Sar</taxon>
        <taxon>Stramenopiles</taxon>
        <taxon>Ochrophyta</taxon>
        <taxon>Bacillariophyta</taxon>
        <taxon>Bacillariophyceae</taxon>
        <taxon>Bacillariophycidae</taxon>
        <taxon>Bacillariales</taxon>
        <taxon>Bacillariaceae</taxon>
        <taxon>Pseudo-nitzschia</taxon>
    </lineage>
</organism>
<dbReference type="PROSITE" id="PS51471">
    <property type="entry name" value="FE2OG_OXY"/>
    <property type="match status" value="1"/>
</dbReference>
<keyword evidence="2" id="KW-0479">Metal-binding</keyword>
<dbReference type="GO" id="GO:0031418">
    <property type="term" value="F:L-ascorbic acid binding"/>
    <property type="evidence" value="ECO:0007669"/>
    <property type="project" value="InterPro"/>
</dbReference>
<evidence type="ECO:0000256" key="7">
    <source>
        <dbReference type="SAM" id="SignalP"/>
    </source>
</evidence>
<dbReference type="InterPro" id="IPR044862">
    <property type="entry name" value="Pro_4_hyd_alph_FE2OG_OXY"/>
</dbReference>
<evidence type="ECO:0000259" key="8">
    <source>
        <dbReference type="PROSITE" id="PS51471"/>
    </source>
</evidence>
<evidence type="ECO:0000313" key="9">
    <source>
        <dbReference type="EMBL" id="CAE0720421.1"/>
    </source>
</evidence>
<feature type="compositionally biased region" description="Acidic residues" evidence="6">
    <location>
        <begin position="549"/>
        <end position="567"/>
    </location>
</feature>
<accession>A0A7S4AM64</accession>
<evidence type="ECO:0000256" key="4">
    <source>
        <dbReference type="ARBA" id="ARBA00023002"/>
    </source>
</evidence>
<dbReference type="AlphaFoldDB" id="A0A7S4AM64"/>
<evidence type="ECO:0000256" key="1">
    <source>
        <dbReference type="ARBA" id="ARBA00001961"/>
    </source>
</evidence>
<gene>
    <name evidence="9" type="ORF">PAUS00366_LOCUS13175</name>
</gene>
<keyword evidence="4" id="KW-0560">Oxidoreductase</keyword>
<keyword evidence="5" id="KW-0408">Iron</keyword>
<proteinExistence type="predicted"/>
<dbReference type="PANTHER" id="PTHR10869">
    <property type="entry name" value="PROLYL 4-HYDROXYLASE ALPHA SUBUNIT"/>
    <property type="match status" value="1"/>
</dbReference>
<dbReference type="GO" id="GO:0005783">
    <property type="term" value="C:endoplasmic reticulum"/>
    <property type="evidence" value="ECO:0007669"/>
    <property type="project" value="TreeGrafter"/>
</dbReference>
<evidence type="ECO:0000256" key="6">
    <source>
        <dbReference type="SAM" id="MobiDB-lite"/>
    </source>
</evidence>
<keyword evidence="7" id="KW-0732">Signal</keyword>
<dbReference type="Pfam" id="PF13640">
    <property type="entry name" value="2OG-FeII_Oxy_3"/>
    <property type="match status" value="1"/>
</dbReference>
<evidence type="ECO:0000256" key="5">
    <source>
        <dbReference type="ARBA" id="ARBA00023004"/>
    </source>
</evidence>
<feature type="signal peptide" evidence="7">
    <location>
        <begin position="1"/>
        <end position="27"/>
    </location>
</feature>
<dbReference type="EMBL" id="HBIX01018460">
    <property type="protein sequence ID" value="CAE0720421.1"/>
    <property type="molecule type" value="Transcribed_RNA"/>
</dbReference>
<feature type="domain" description="Fe2OG dioxygenase" evidence="8">
    <location>
        <begin position="331"/>
        <end position="461"/>
    </location>
</feature>